<feature type="transmembrane region" description="Helical" evidence="11">
    <location>
        <begin position="57"/>
        <end position="79"/>
    </location>
</feature>
<dbReference type="Gene3D" id="1.10.357.140">
    <property type="entry name" value="UbiA prenyltransferase"/>
    <property type="match status" value="1"/>
</dbReference>
<comment type="subcellular location">
    <subcellularLocation>
        <location evidence="2 11">Cell membrane</location>
        <topology evidence="2 11">Multi-pass membrane protein</topology>
    </subcellularLocation>
</comment>
<keyword evidence="13" id="KW-1185">Reference proteome</keyword>
<dbReference type="HOGENOM" id="CLU_029631_0_2_2"/>
<comment type="pathway">
    <text evidence="3 11">Porphyrin-containing compound metabolism; heme O biosynthesis; heme O from protoheme: step 1/1.</text>
</comment>
<sequence>MINCKVNNNFTRKINYVKATIKDILFGFFKLKQSLLAVWIGILAFLAASGLKPNLYYLFLTILSLTFTVFGSTGLNMVLDADIDSLMPRTSWRPIPSGKLGRLEGALLSLSLLVAGLVIGALVNEWVFIAGLLGFILFVPLYTLFLKRKTPWSTLICGFAGGMPALGGWTAVTGSPGIEGVLLLLLAGFWSNLHIWSLATYYAEDYRKANVPMLPVVKGEKTGLVGALTMGVIVGILTYALWAVGLIGLIGFLLSILPLLVSLFYIVRGLTTGDYKTWSYKAFKMASIYMAVVFLALILK</sequence>
<feature type="transmembrane region" description="Helical" evidence="11">
    <location>
        <begin position="181"/>
        <end position="203"/>
    </location>
</feature>
<feature type="transmembrane region" description="Helical" evidence="11">
    <location>
        <begin position="100"/>
        <end position="120"/>
    </location>
</feature>
<dbReference type="CDD" id="cd13957">
    <property type="entry name" value="PT_UbiA_Cox10"/>
    <property type="match status" value="1"/>
</dbReference>
<gene>
    <name evidence="11" type="primary">ctaB</name>
    <name evidence="12" type="ORF">MA03_03175</name>
</gene>
<evidence type="ECO:0000256" key="1">
    <source>
        <dbReference type="ARBA" id="ARBA00004019"/>
    </source>
</evidence>
<evidence type="ECO:0000256" key="4">
    <source>
        <dbReference type="ARBA" id="ARBA00010223"/>
    </source>
</evidence>
<dbReference type="STRING" id="1550241.MA03_03175"/>
<comment type="similarity">
    <text evidence="11">Belongs to the UbiA prenyltransferase family. Protoheme IX farnesyltransferase subfamily.</text>
</comment>
<evidence type="ECO:0000256" key="11">
    <source>
        <dbReference type="HAMAP-Rule" id="MF_00154"/>
    </source>
</evidence>
<reference evidence="12 13" key="1">
    <citation type="journal article" date="2015" name="Stand. Genomic Sci.">
        <title>Complete genome sequence of and proposal of Thermofilum uzonense sp. nov. a novel hyperthermophilic crenarchaeon and emended description of the genus Thermofilum.</title>
        <authorList>
            <person name="Toshchakov S.V."/>
            <person name="Korzhenkov A.A."/>
            <person name="Samarov N.I."/>
            <person name="Mazunin I.O."/>
            <person name="Mozhey O.I."/>
            <person name="Shmyr I.S."/>
            <person name="Derbikova K.S."/>
            <person name="Taranov E.A."/>
            <person name="Dominova I.N."/>
            <person name="Bonch-Osmolovskaya E.A."/>
            <person name="Patrushev M.V."/>
            <person name="Podosokorskaya O.A."/>
            <person name="Kublanov I.V."/>
        </authorList>
    </citation>
    <scope>NUCLEOTIDE SEQUENCE [LARGE SCALE GENOMIC DNA]</scope>
    <source>
        <strain evidence="12 13">1807-2</strain>
    </source>
</reference>
<evidence type="ECO:0000256" key="5">
    <source>
        <dbReference type="ARBA" id="ARBA00022679"/>
    </source>
</evidence>
<keyword evidence="6 11" id="KW-0812">Transmembrane</keyword>
<keyword evidence="5 11" id="KW-0808">Transferase</keyword>
<dbReference type="Pfam" id="PF01040">
    <property type="entry name" value="UbiA"/>
    <property type="match status" value="1"/>
</dbReference>
<keyword evidence="7 11" id="KW-1133">Transmembrane helix</keyword>
<dbReference type="Proteomes" id="UP000067434">
    <property type="component" value="Chromosome"/>
</dbReference>
<dbReference type="UniPathway" id="UPA00834">
    <property type="reaction ID" value="UER00712"/>
</dbReference>
<dbReference type="InterPro" id="IPR000537">
    <property type="entry name" value="UbiA_prenyltransferase"/>
</dbReference>
<feature type="transmembrane region" description="Helical" evidence="11">
    <location>
        <begin position="224"/>
        <end position="242"/>
    </location>
</feature>
<name>A0A0F7FGW0_9CREN</name>
<comment type="catalytic activity">
    <reaction evidence="10 11">
        <text>heme b + (2E,6E)-farnesyl diphosphate + H2O = Fe(II)-heme o + diphosphate</text>
        <dbReference type="Rhea" id="RHEA:28070"/>
        <dbReference type="ChEBI" id="CHEBI:15377"/>
        <dbReference type="ChEBI" id="CHEBI:33019"/>
        <dbReference type="ChEBI" id="CHEBI:60344"/>
        <dbReference type="ChEBI" id="CHEBI:60530"/>
        <dbReference type="ChEBI" id="CHEBI:175763"/>
        <dbReference type="EC" id="2.5.1.141"/>
    </reaction>
</comment>
<comment type="similarity">
    <text evidence="4">In the C-terminal section; belongs to the UbiA prenyltransferase family. Protoheme IX farnesyltransferase subfamily.</text>
</comment>
<keyword evidence="11" id="KW-1003">Cell membrane</keyword>
<dbReference type="EC" id="2.5.1.141" evidence="11"/>
<dbReference type="PATRIC" id="fig|1550241.5.peg.672"/>
<keyword evidence="8 11" id="KW-0350">Heme biosynthesis</keyword>
<keyword evidence="9 11" id="KW-0472">Membrane</keyword>
<dbReference type="HAMAP" id="MF_00154">
    <property type="entry name" value="CyoE_CtaB"/>
    <property type="match status" value="1"/>
</dbReference>
<dbReference type="GO" id="GO:0005886">
    <property type="term" value="C:plasma membrane"/>
    <property type="evidence" value="ECO:0007669"/>
    <property type="project" value="UniProtKB-SubCell"/>
</dbReference>
<dbReference type="GO" id="GO:0008495">
    <property type="term" value="F:protoheme IX farnesyltransferase activity"/>
    <property type="evidence" value="ECO:0007669"/>
    <property type="project" value="UniProtKB-UniRule"/>
</dbReference>
<proteinExistence type="inferred from homology"/>
<comment type="function">
    <text evidence="1 11">Converts heme B (protoheme IX) to heme O by substitution of the vinyl group on carbon 2 of heme B porphyrin ring with a hydroxyethyl farnesyl side group.</text>
</comment>
<evidence type="ECO:0000313" key="12">
    <source>
        <dbReference type="EMBL" id="AKG38480.1"/>
    </source>
</evidence>
<evidence type="ECO:0000256" key="3">
    <source>
        <dbReference type="ARBA" id="ARBA00004919"/>
    </source>
</evidence>
<dbReference type="PANTHER" id="PTHR43448:SF2">
    <property type="entry name" value="PROTOHEME IX FARNESYLTRANSFERASE, MITOCHONDRIAL"/>
    <property type="match status" value="1"/>
</dbReference>
<comment type="miscellaneous">
    <text evidence="11">Carbon 2 of the heme B porphyrin ring is defined according to the Fischer nomenclature.</text>
</comment>
<evidence type="ECO:0000256" key="10">
    <source>
        <dbReference type="ARBA" id="ARBA00047690"/>
    </source>
</evidence>
<dbReference type="InterPro" id="IPR006369">
    <property type="entry name" value="Protohaem_IX_farnesylTrfase"/>
</dbReference>
<evidence type="ECO:0000256" key="2">
    <source>
        <dbReference type="ARBA" id="ARBA00004651"/>
    </source>
</evidence>
<evidence type="ECO:0000256" key="8">
    <source>
        <dbReference type="ARBA" id="ARBA00023133"/>
    </source>
</evidence>
<evidence type="ECO:0000256" key="6">
    <source>
        <dbReference type="ARBA" id="ARBA00022692"/>
    </source>
</evidence>
<dbReference type="PANTHER" id="PTHR43448">
    <property type="entry name" value="PROTOHEME IX FARNESYLTRANSFERASE, MITOCHONDRIAL"/>
    <property type="match status" value="1"/>
</dbReference>
<dbReference type="KEGG" id="thf:MA03_03175"/>
<dbReference type="InterPro" id="IPR030470">
    <property type="entry name" value="UbiA_prenylTrfase_CS"/>
</dbReference>
<feature type="transmembrane region" description="Helical" evidence="11">
    <location>
        <begin position="248"/>
        <end position="270"/>
    </location>
</feature>
<accession>A0A0F7FGW0</accession>
<organism evidence="12 13">
    <name type="scientific">Infirmifilum uzonense</name>
    <dbReference type="NCBI Taxonomy" id="1550241"/>
    <lineage>
        <taxon>Archaea</taxon>
        <taxon>Thermoproteota</taxon>
        <taxon>Thermoprotei</taxon>
        <taxon>Thermofilales</taxon>
        <taxon>Thermofilaceae</taxon>
        <taxon>Infirmifilum</taxon>
    </lineage>
</organism>
<dbReference type="PROSITE" id="PS00943">
    <property type="entry name" value="UBIA"/>
    <property type="match status" value="1"/>
</dbReference>
<feature type="transmembrane region" description="Helical" evidence="11">
    <location>
        <begin position="152"/>
        <end position="169"/>
    </location>
</feature>
<dbReference type="GO" id="GO:0048034">
    <property type="term" value="P:heme O biosynthetic process"/>
    <property type="evidence" value="ECO:0007669"/>
    <property type="project" value="UniProtKB-UniRule"/>
</dbReference>
<protein>
    <recommendedName>
        <fullName evidence="11">Protoheme IX farnesyltransferase</fullName>
        <ecNumber evidence="11">2.5.1.141</ecNumber>
    </recommendedName>
    <alternativeName>
        <fullName evidence="11">Heme B farnesyltransferase</fullName>
    </alternativeName>
    <alternativeName>
        <fullName evidence="11">Heme O synthase</fullName>
    </alternativeName>
</protein>
<feature type="transmembrane region" description="Helical" evidence="11">
    <location>
        <begin position="282"/>
        <end position="299"/>
    </location>
</feature>
<feature type="transmembrane region" description="Helical" evidence="11">
    <location>
        <begin position="126"/>
        <end position="145"/>
    </location>
</feature>
<evidence type="ECO:0000313" key="13">
    <source>
        <dbReference type="Proteomes" id="UP000067434"/>
    </source>
</evidence>
<evidence type="ECO:0000256" key="9">
    <source>
        <dbReference type="ARBA" id="ARBA00023136"/>
    </source>
</evidence>
<feature type="transmembrane region" description="Helical" evidence="11">
    <location>
        <begin position="34"/>
        <end position="51"/>
    </location>
</feature>
<evidence type="ECO:0000256" key="7">
    <source>
        <dbReference type="ARBA" id="ARBA00022989"/>
    </source>
</evidence>
<dbReference type="EMBL" id="CP009961">
    <property type="protein sequence ID" value="AKG38480.1"/>
    <property type="molecule type" value="Genomic_DNA"/>
</dbReference>
<dbReference type="InterPro" id="IPR044878">
    <property type="entry name" value="UbiA_sf"/>
</dbReference>
<dbReference type="AlphaFoldDB" id="A0A0F7FGW0"/>